<accession>A0A1A2Z2S8</accession>
<protein>
    <submittedName>
        <fullName evidence="1">Serine acetyltransferase</fullName>
    </submittedName>
</protein>
<dbReference type="RefSeq" id="WP_065015410.1">
    <property type="nucleotide sequence ID" value="NZ_LZKJ01000144.1"/>
</dbReference>
<dbReference type="Gene3D" id="2.160.10.10">
    <property type="entry name" value="Hexapeptide repeat proteins"/>
    <property type="match status" value="1"/>
</dbReference>
<proteinExistence type="predicted"/>
<organism evidence="1 2">
    <name type="scientific">Mycobacterium kyorinense</name>
    <dbReference type="NCBI Taxonomy" id="487514"/>
    <lineage>
        <taxon>Bacteria</taxon>
        <taxon>Bacillati</taxon>
        <taxon>Actinomycetota</taxon>
        <taxon>Actinomycetes</taxon>
        <taxon>Mycobacteriales</taxon>
        <taxon>Mycobacteriaceae</taxon>
        <taxon>Mycobacterium</taxon>
    </lineage>
</organism>
<evidence type="ECO:0000313" key="1">
    <source>
        <dbReference type="EMBL" id="OBI43787.1"/>
    </source>
</evidence>
<dbReference type="AlphaFoldDB" id="A0A1A2Z2S8"/>
<dbReference type="PANTHER" id="PTHR42811">
    <property type="entry name" value="SERINE ACETYLTRANSFERASE"/>
    <property type="match status" value="1"/>
</dbReference>
<dbReference type="InterPro" id="IPR011004">
    <property type="entry name" value="Trimer_LpxA-like_sf"/>
</dbReference>
<dbReference type="Proteomes" id="UP000093592">
    <property type="component" value="Unassembled WGS sequence"/>
</dbReference>
<comment type="caution">
    <text evidence="1">The sequence shown here is derived from an EMBL/GenBank/DDBJ whole genome shotgun (WGS) entry which is preliminary data.</text>
</comment>
<name>A0A1A2Z2S8_9MYCO</name>
<dbReference type="SUPFAM" id="SSF51161">
    <property type="entry name" value="Trimeric LpxA-like enzymes"/>
    <property type="match status" value="1"/>
</dbReference>
<dbReference type="EMBL" id="LZKJ01000144">
    <property type="protein sequence ID" value="OBI43787.1"/>
    <property type="molecule type" value="Genomic_DNA"/>
</dbReference>
<reference evidence="2" key="1">
    <citation type="submission" date="2016-06" db="EMBL/GenBank/DDBJ databases">
        <authorList>
            <person name="Sutton G."/>
            <person name="Brinkac L."/>
            <person name="Sanka R."/>
            <person name="Adams M."/>
            <person name="Lau E."/>
            <person name="Sam S."/>
            <person name="Sreng N."/>
            <person name="Him V."/>
            <person name="Kerleguer A."/>
            <person name="Cheng S."/>
        </authorList>
    </citation>
    <scope>NUCLEOTIDE SEQUENCE [LARGE SCALE GENOMIC DNA]</scope>
    <source>
        <strain evidence="2">E861</strain>
    </source>
</reference>
<evidence type="ECO:0000313" key="2">
    <source>
        <dbReference type="Proteomes" id="UP000093592"/>
    </source>
</evidence>
<sequence length="184" mass="20189">MIRTRADLTAYLAADLTANGLERWRFRDRFTQRPAYFQRLLRKSEYWSNSARTPVARAVAAWFRLRTKLLGERLGFMIPRNVFGPGLSIAHAGAIWVHYQVRVGANCRIHHGVTIGEAKGKIPVVGDDVCIYPCAMILGADVGSRVGIRAAAVVTKSVPDDVEVAGMPARIVSTTRPITAIACA</sequence>
<dbReference type="GO" id="GO:0016740">
    <property type="term" value="F:transferase activity"/>
    <property type="evidence" value="ECO:0007669"/>
    <property type="project" value="UniProtKB-KW"/>
</dbReference>
<dbReference type="OrthoDB" id="2643438at2"/>
<keyword evidence="1" id="KW-0808">Transferase</keyword>
<gene>
    <name evidence="1" type="ORF">A5707_04185</name>
</gene>